<feature type="domain" description="AAA+ ATPase" evidence="17">
    <location>
        <begin position="1016"/>
        <end position="1155"/>
    </location>
</feature>
<dbReference type="Gene3D" id="1.10.8.710">
    <property type="match status" value="1"/>
</dbReference>
<dbReference type="Gene3D" id="1.20.920.20">
    <property type="match status" value="1"/>
</dbReference>
<dbReference type="FunFam" id="1.10.287.2620:FF:000002">
    <property type="entry name" value="Dynein heavy chain 2, axonemal"/>
    <property type="match status" value="1"/>
</dbReference>
<dbReference type="FunFam" id="1.20.1270.280:FF:000001">
    <property type="entry name" value="dynein heavy chain 7, axonemal"/>
    <property type="match status" value="1"/>
</dbReference>
<name>A0A6P8XUU3_THRPL</name>
<dbReference type="Pfam" id="PF17852">
    <property type="entry name" value="Dynein_AAA_lid"/>
    <property type="match status" value="1"/>
</dbReference>
<keyword evidence="5" id="KW-0493">Microtubule</keyword>
<protein>
    <submittedName>
        <fullName evidence="19">Dynein heavy chain 12, axonemal</fullName>
    </submittedName>
</protein>
<keyword evidence="8" id="KW-0067">ATP-binding</keyword>
<sequence>MFNDMKRSEVVVTQTWYPKIVALFSEKKALAGVPRKHWPQFLKCASNVLRVQVTELMRRSIDHFVDIMSDEARIPFFKLDIFYAENGLELYPTDKEIFGTMAKVVDSIATIAQELPSLETWVDVSSREELIPMKICEPYLEEMQARLLRNLTQLFKPVKDHLGTLADQYKMLYSDDLKKDIAAYLAERHEFEELREKIDFFNGFLDNISDMVVNEYFPVAKLCQYDVIKTLKEFANKFITSIVTDMVEEHKAENRKICAAFEEIVEKAQQVPADTAELMASGEYMLYATTTLMEELQARIKRQMEITTMFMELTGLDAEHMELNTAIVTWQTDIKRTFELNASLYEKYKVEFEEVLKARTDKLNEEVADLAPRLVVFNNMDSVDKLADYCENMRKFIKRLEEFDRDVAWINREETLMKFSVSNFPELDELKAIIMPFAELVFSCHKWKRTYRLWMDGTFEDLDGASMEEITDNFYKETQRMQKAYRQKIKQQVTENYKRRFKGNMDDPDVNNHPAPLKLCYQVLEQIKDFRSNVRLVTILCNPALTRRHWEEMNQILNKNITPDAGTTLRKMTELGLEPYMEEFEIVSVGALKERQLFENLKKMQSEWHGVHFVTNTYKETKIPILGSLDDVQALLDEHLVKTLSMRGSAFVKPYAAEVRAWYDLVTRVNATLEQWGRVQAGWMYLLPIFSSKDICAQMPAESDLFNDLDAVYRRIMLTVVKDPRVLETGGGPGVLESLTDCIESLEKINDGVNRYLEQKRLFFPRFFFLSNDEMLEILSETKDPLRVQPHLRKCFEGIARLEFDAELNIHAMFSSEEERIELCDAISTEEARGSVEKWLVRVEEQMLQTVRDVIFRSWKVYPVHAREAWVCEWPGQVVLCVSQVYWTAEVHNCLKSGHPRDLVEYHGKLEEQLGAIVALVRGKLSRQTRVTLGALVVIDVHAKDVVLDLAEKGVSSEQDFQWLAQLRYYWEDNCLVRLINATVPYAYEYLGNTPRLVITPLTDRCYRTLIGAYHLHLNGAPEGPAGTGKTETTKDLAKALAVQCIVFNCSDGLDYIAMGKFFKGLASSGAWACFDEFNRIELEVLSVVAQQILCIIVAIQANQSTLNFEGTQLKLNPACYICITMNPGYAGRSELPDNLKVLFRTVAMMVPDYALIGEISLYSYGYVEARSLSVKIVTTYRLCSEQLSSQSHYDYGMRAVKSVLSAAGNVKLKYPAEKEEILLLRSIIDVNLPKFLNHDVPLFQGIIADLFPGVELPAPDYSNMKAAVDAVCARRNLQPVEYFFTKVVQTYEMMVVRHGFMLVGEPFSGKTSALHVLADALGAMAAEGLAEVGVDLATLNPKAITLGQLYGQFDPVSYEWSDGVVAKAFRDFAMSTDGRRKWIVFDGPVDAVWIENMNTVLDDNKKLCLTSGEVVTMSSTMSMIFEVMDLLQASPATVSRCGMIYLEPSTLGWRPLVDSWLRAPPPGAPSRWKEDYRQLVSDILDWLVPACTTFLRRHCAHLVDAGVSNNVRGVLQLAEMLLDEAAATWEDLEKYAMPWMHATFIYAGIWGFGGALDTASQEKFDEFFKDLWRGNSEAHPVPESVGPVEVSIPHEGLLYDYVFVYRQKGAWKHWPELLRGAKMTETINIQQMVVPTVESLKYGHLLEMHVRHSVPFLLVGPTGTGKSFYIQDLLMNKLDQDNYLPAFITFTAQTSANQTQELVLSKLNKRRRGLYGPPPGKKCVIFVDDMNMPQKEVYGAQPAIELLRQYFDHGNWFDLKDCSKLFLDDILLVTACGPPGGSRQDVYRRFLRHFKLYAINPFSEDSMTKIFTNVLQVGLRRTGFGQDAMQSIQCVVAATLEVYQSATRELRPTPAKSHYVFNLRDVSRVVQGCSLARKESVDSKRFFVNLWTHEVLRVFYDRLVDDGDREWLFALVRACVHTHFKESLDVCLENQCDEQGVVTRQALDTLIFGNFMDPDVADDERRYEEIARLQDFKSLAEAVMDEFNASHKTKIDVVLFEYALVHLARVCRVIACPGGSGLLVGVGGSGRQSLTRLGNAIMGSTIFQPEITKNYGVSDWRDDLKQVLKESGGRGKDTVFLFNETQIKEEVFLQDIDALLNSGEVPNIFPIDEKQEILELVRLAAQGGNRNMDVSPLQVFAFFINRCKQKLHMMLCFSPIGPSFRARLRLYPSLVNCCTIDWYEMWPEDALGKVATRYLADVALDAAVRTAAVQACKYFHSTSKVSADRFYASTGRKTYITSSAFLELIKSFARLTVAKQEEIMESKNRYMGGLDKLDFAAAQVAQMQTELTNLQPRLAHAVKESSKMLAIIEQETIKVEQATDLVREDEKVANAQADASQALKSECEADLALAIPILEEAINALNTLKPQDITLVKSMKNPPDAVKMVMAAVCIMRDIPPDRMPDPATGRKILDYWGPSLKLLGDINFLQTLKDYDKDNIPPALMAKIRKEYLPNKDFKPSVVAKASSAAEGLCKWIIAMDMYDVVAKEVAPKKAKLEIAEKEYAATMALLEEKRGQVRALEDKLAQLTEQLNEANERKQALQDDVKLCENKLERANKLINGLGGEKARWSLAAKNLQTNYDCLAGDILVSCGVIAYLATFTTPFRVEAVAKWREYVMALKIPFSAEFSFVKVLGSEIKTQGWNIHGLPRDAFSIENAIIVDCSKRWSLMVDPQGQANKWIKGMEKANDLQIAKFTDADYMKTVELCVSTGKPLLLENVLEDLEAPMDPVLFKMTFSQGGVAYISLGDNVVEYHPNFKLYMTSRLRNPHYLPDVFNKVTIVNFALTVDGLEDQLLGIVVAKERPDLEDKRQSLIVQSAANKKALSDVEEMILKTLSQSKGNILEDETAIRVLDESKLLSEDIIRKQEATKETEDKIESFRHNYQSIAKHSASLYYCVTDLPNIDPMYQYSLTWFINIYIMSIETANKSRDLDRRLAFLTDTFTYNLYCNVCRSLFEKDKLLFSFILCTSIMLAKRTLTKQELNFFLTGGVGLENPNPNPAAAWLPDKHWDEVCRVDEVPGFAGFRQSFTAGLSEWKQYYDLAEPQTASPPRAWTGGKDPSLFQKLICLRMVRPDKVTHAVSALVQSHLDKRYVSPPPFDIARSYEDSNCLAPLIFILSPGADPMAALLKFATKMGVANKFQSISLGQGQGPIAAAMVKEAQAEGGWVCLQNCHVAESFMTPLEKIWEGFDTNNTSLGFRLWLTSYPSAAFPASLLQNGVKMTNEPPTGLQQNLLRSYLSEPVKDPEFFEGCPGKDRVFVKLLYGICFFHAVIQERRKFGPIGWNIPYGFNESDFAISVRQLQMFINEYEQVPYQAISYLTGECNYGGRVTDDWDRRALVVVLSNFVNDNVVTDANYVFCPGGPQYGLPRKNDYREYVRHVEALPSLPPPEVYGLHVNAGISKDLQATRALVDTMLSVQGRVSVDGGQTEHVILTIANDILAKLPPPFDLELAAQRFPVSYSESMNTVLVQEMERFNRLEGVVRRSLQELQRAVNGLIVMSPELDAVANALLVSKVPAAWSAASYPSLKPLASYVADLCERMRALQHWHDNGRPSVFWLSGFFFTQAFLTGAMQDFARKYTIPIDQLTFDFEVRGSDDASVAPQDGVYCHRLYLDGARWDRGAGALAEQLPKVLNDMMPVIWFKPTRKQDLNEGRRYRCPLYRTSERRGVLSTTGHSTNFVLALLLETDKPVKHWIQRGTALLSQLDD</sequence>
<dbReference type="FunFam" id="1.20.920.20:FF:000006">
    <property type="entry name" value="Dynein, axonemal, heavy chain 6"/>
    <property type="match status" value="1"/>
</dbReference>
<evidence type="ECO:0000256" key="9">
    <source>
        <dbReference type="ARBA" id="ARBA00022846"/>
    </source>
</evidence>
<keyword evidence="10" id="KW-0243">Dynein</keyword>
<evidence type="ECO:0000256" key="6">
    <source>
        <dbReference type="ARBA" id="ARBA00022737"/>
    </source>
</evidence>
<keyword evidence="18" id="KW-1185">Reference proteome</keyword>
<dbReference type="Pfam" id="PF17857">
    <property type="entry name" value="AAA_lid_1"/>
    <property type="match status" value="1"/>
</dbReference>
<keyword evidence="7" id="KW-0547">Nucleotide-binding</keyword>
<dbReference type="Pfam" id="PF12777">
    <property type="entry name" value="MT"/>
    <property type="match status" value="1"/>
</dbReference>
<evidence type="ECO:0000256" key="4">
    <source>
        <dbReference type="ARBA" id="ARBA00022490"/>
    </source>
</evidence>
<dbReference type="FunFam" id="1.10.8.1220:FF:000001">
    <property type="entry name" value="Dynein axonemal heavy chain 5"/>
    <property type="match status" value="1"/>
</dbReference>
<dbReference type="GO" id="GO:0005524">
    <property type="term" value="F:ATP binding"/>
    <property type="evidence" value="ECO:0007669"/>
    <property type="project" value="UniProtKB-KW"/>
</dbReference>
<dbReference type="KEGG" id="tpal:117639300"/>
<dbReference type="PANTHER" id="PTHR22878:SF70">
    <property type="entry name" value="DYNEIN HEAVY CHAIN 2, AXONEMAL"/>
    <property type="match status" value="1"/>
</dbReference>
<dbReference type="Pfam" id="PF03028">
    <property type="entry name" value="Dynein_heavy"/>
    <property type="match status" value="1"/>
</dbReference>
<dbReference type="InterPro" id="IPR026983">
    <property type="entry name" value="DHC"/>
</dbReference>
<dbReference type="InterPro" id="IPR004273">
    <property type="entry name" value="Dynein_heavy_D6_P-loop"/>
</dbReference>
<dbReference type="SUPFAM" id="SSF52540">
    <property type="entry name" value="P-loop containing nucleoside triphosphate hydrolases"/>
    <property type="match status" value="4"/>
</dbReference>
<evidence type="ECO:0000256" key="14">
    <source>
        <dbReference type="ARBA" id="ARBA00023212"/>
    </source>
</evidence>
<dbReference type="FunFam" id="3.20.180.20:FF:000003">
    <property type="entry name" value="Dynein heavy chain 12, axonemal"/>
    <property type="match status" value="1"/>
</dbReference>
<comment type="subcellular location">
    <subcellularLocation>
        <location evidence="1">Cell projection</location>
        <location evidence="1">Cilium</location>
        <location evidence="1">Flagellum</location>
    </subcellularLocation>
    <subcellularLocation>
        <location evidence="2">Cytoplasm</location>
        <location evidence="2">Cytoskeleton</location>
        <location evidence="2">Cilium axoneme</location>
    </subcellularLocation>
</comment>
<dbReference type="InterPro" id="IPR035699">
    <property type="entry name" value="AAA_6"/>
</dbReference>
<dbReference type="FunFam" id="1.20.140.100:FF:000004">
    <property type="entry name" value="Dynein axonemal heavy chain 6"/>
    <property type="match status" value="1"/>
</dbReference>
<dbReference type="Pfam" id="PF12780">
    <property type="entry name" value="AAA_8"/>
    <property type="match status" value="1"/>
</dbReference>
<dbReference type="InterPro" id="IPR043160">
    <property type="entry name" value="Dynein_C_barrel"/>
</dbReference>
<dbReference type="Gene3D" id="3.40.50.300">
    <property type="entry name" value="P-loop containing nucleotide triphosphate hydrolases"/>
    <property type="match status" value="5"/>
</dbReference>
<keyword evidence="15" id="KW-0966">Cell projection</keyword>
<evidence type="ECO:0000313" key="19">
    <source>
        <dbReference type="RefSeq" id="XP_034230728.1"/>
    </source>
</evidence>
<dbReference type="InterPro" id="IPR003593">
    <property type="entry name" value="AAA+_ATPase"/>
</dbReference>
<dbReference type="GO" id="GO:0008569">
    <property type="term" value="F:minus-end-directed microtubule motor activity"/>
    <property type="evidence" value="ECO:0007669"/>
    <property type="project" value="InterPro"/>
</dbReference>
<dbReference type="Pfam" id="PF12781">
    <property type="entry name" value="AAA_9"/>
    <property type="match status" value="1"/>
</dbReference>
<evidence type="ECO:0000256" key="16">
    <source>
        <dbReference type="SAM" id="Coils"/>
    </source>
</evidence>
<dbReference type="Pfam" id="PF18199">
    <property type="entry name" value="Dynein_C"/>
    <property type="match status" value="1"/>
</dbReference>
<evidence type="ECO:0000256" key="11">
    <source>
        <dbReference type="ARBA" id="ARBA00023054"/>
    </source>
</evidence>
<dbReference type="Gene3D" id="1.20.58.1120">
    <property type="match status" value="1"/>
</dbReference>
<dbReference type="Pfam" id="PF12775">
    <property type="entry name" value="AAA_7"/>
    <property type="match status" value="1"/>
</dbReference>
<feature type="domain" description="AAA+ ATPase" evidence="17">
    <location>
        <begin position="1297"/>
        <end position="1435"/>
    </location>
</feature>
<dbReference type="Proteomes" id="UP000515158">
    <property type="component" value="Unplaced"/>
</dbReference>
<dbReference type="Gene3D" id="6.10.140.1060">
    <property type="match status" value="1"/>
</dbReference>
<dbReference type="InterPro" id="IPR035706">
    <property type="entry name" value="AAA_9"/>
</dbReference>
<dbReference type="InterPro" id="IPR042219">
    <property type="entry name" value="AAA_lid_11_sf"/>
</dbReference>
<evidence type="ECO:0000256" key="10">
    <source>
        <dbReference type="ARBA" id="ARBA00023017"/>
    </source>
</evidence>
<comment type="similarity">
    <text evidence="3">Belongs to the dynein heavy chain family.</text>
</comment>
<evidence type="ECO:0000256" key="7">
    <source>
        <dbReference type="ARBA" id="ARBA00022741"/>
    </source>
</evidence>
<dbReference type="Gene3D" id="3.20.180.20">
    <property type="entry name" value="Dynein heavy chain, N-terminal domain 2"/>
    <property type="match status" value="1"/>
</dbReference>
<evidence type="ECO:0000313" key="18">
    <source>
        <dbReference type="Proteomes" id="UP000515158"/>
    </source>
</evidence>
<evidence type="ECO:0000259" key="17">
    <source>
        <dbReference type="SMART" id="SM00382"/>
    </source>
</evidence>
<keyword evidence="14" id="KW-0206">Cytoskeleton</keyword>
<dbReference type="GO" id="GO:0031514">
    <property type="term" value="C:motile cilium"/>
    <property type="evidence" value="ECO:0007669"/>
    <property type="project" value="UniProtKB-SubCell"/>
</dbReference>
<dbReference type="GO" id="GO:0051959">
    <property type="term" value="F:dynein light intermediate chain binding"/>
    <property type="evidence" value="ECO:0007669"/>
    <property type="project" value="InterPro"/>
</dbReference>
<dbReference type="FunFam" id="3.40.50.300:FF:000362">
    <property type="entry name" value="Dynein, axonemal, heavy chain 6"/>
    <property type="match status" value="1"/>
</dbReference>
<evidence type="ECO:0000256" key="5">
    <source>
        <dbReference type="ARBA" id="ARBA00022701"/>
    </source>
</evidence>
<dbReference type="InterPro" id="IPR042222">
    <property type="entry name" value="Dynein_2_N"/>
</dbReference>
<dbReference type="Gene3D" id="1.10.8.1220">
    <property type="match status" value="1"/>
</dbReference>
<dbReference type="Pfam" id="PF12774">
    <property type="entry name" value="AAA_6"/>
    <property type="match status" value="1"/>
</dbReference>
<keyword evidence="13" id="KW-0505">Motor protein</keyword>
<reference evidence="19" key="1">
    <citation type="submission" date="2025-08" db="UniProtKB">
        <authorList>
            <consortium name="RefSeq"/>
        </authorList>
    </citation>
    <scope>IDENTIFICATION</scope>
    <source>
        <tissue evidence="19">Total insect</tissue>
    </source>
</reference>
<dbReference type="InParanoid" id="A0A6P8XUU3"/>
<dbReference type="InterPro" id="IPR027417">
    <property type="entry name" value="P-loop_NTPase"/>
</dbReference>
<dbReference type="FunFam" id="3.40.50.300:FF:001328">
    <property type="entry name" value="Dynein heavy chain 6, axonemal"/>
    <property type="match status" value="1"/>
</dbReference>
<dbReference type="Gene3D" id="1.20.1270.280">
    <property type="match status" value="1"/>
</dbReference>
<dbReference type="InterPro" id="IPR024743">
    <property type="entry name" value="Dynein_HC_stalk"/>
</dbReference>
<dbReference type="GO" id="GO:0005858">
    <property type="term" value="C:axonemal dynein complex"/>
    <property type="evidence" value="ECO:0007669"/>
    <property type="project" value="UniProtKB-ARBA"/>
</dbReference>
<dbReference type="InterPro" id="IPR041658">
    <property type="entry name" value="AAA_lid_11"/>
</dbReference>
<keyword evidence="6" id="KW-0677">Repeat</keyword>
<dbReference type="InterPro" id="IPR024317">
    <property type="entry name" value="Dynein_heavy_chain_D4_dom"/>
</dbReference>
<dbReference type="Gene3D" id="1.20.140.100">
    <property type="entry name" value="Dynein heavy chain, N-terminal domain 2"/>
    <property type="match status" value="1"/>
</dbReference>
<dbReference type="GeneID" id="117639300"/>
<keyword evidence="4" id="KW-0963">Cytoplasm</keyword>
<keyword evidence="11 16" id="KW-0175">Coiled coil</keyword>
<dbReference type="FunFam" id="1.10.8.710:FF:000004">
    <property type="entry name" value="Dynein axonemal heavy chain 6"/>
    <property type="match status" value="1"/>
</dbReference>
<keyword evidence="9" id="KW-0282">Flagellum</keyword>
<dbReference type="CTD" id="38226"/>
<dbReference type="FunFam" id="1.20.58.1120:FF:000005">
    <property type="entry name" value="Dynein, axonemal, heavy chain 12"/>
    <property type="match status" value="1"/>
</dbReference>
<dbReference type="PANTHER" id="PTHR22878">
    <property type="entry name" value="DYNEIN HEAVY CHAIN 6, AXONEMAL-LIKE-RELATED"/>
    <property type="match status" value="1"/>
</dbReference>
<evidence type="ECO:0000256" key="2">
    <source>
        <dbReference type="ARBA" id="ARBA00004430"/>
    </source>
</evidence>
<dbReference type="InterPro" id="IPR043157">
    <property type="entry name" value="Dynein_AAA1S"/>
</dbReference>
<dbReference type="FunCoup" id="A0A6P8XUU3">
    <property type="interactions" value="28"/>
</dbReference>
<dbReference type="Gene3D" id="1.10.472.130">
    <property type="match status" value="1"/>
</dbReference>
<keyword evidence="12" id="KW-0969">Cilium</keyword>
<dbReference type="FunFam" id="1.20.920.30:FF:000002">
    <property type="entry name" value="Dynein axonemal heavy chain 3"/>
    <property type="match status" value="1"/>
</dbReference>
<accession>A0A6P8XUU3</accession>
<evidence type="ECO:0000256" key="8">
    <source>
        <dbReference type="ARBA" id="ARBA00022840"/>
    </source>
</evidence>
<feature type="coiled-coil region" evidence="16">
    <location>
        <begin position="2496"/>
        <end position="2561"/>
    </location>
</feature>
<dbReference type="InterPro" id="IPR041589">
    <property type="entry name" value="DNAH3_AAA_lid_1"/>
</dbReference>
<organism evidence="19">
    <name type="scientific">Thrips palmi</name>
    <name type="common">Melon thrips</name>
    <dbReference type="NCBI Taxonomy" id="161013"/>
    <lineage>
        <taxon>Eukaryota</taxon>
        <taxon>Metazoa</taxon>
        <taxon>Ecdysozoa</taxon>
        <taxon>Arthropoda</taxon>
        <taxon>Hexapoda</taxon>
        <taxon>Insecta</taxon>
        <taxon>Pterygota</taxon>
        <taxon>Neoptera</taxon>
        <taxon>Paraneoptera</taxon>
        <taxon>Thysanoptera</taxon>
        <taxon>Terebrantia</taxon>
        <taxon>Thripoidea</taxon>
        <taxon>Thripidae</taxon>
        <taxon>Thrips</taxon>
    </lineage>
</organism>
<dbReference type="GO" id="GO:0005874">
    <property type="term" value="C:microtubule"/>
    <property type="evidence" value="ECO:0007669"/>
    <property type="project" value="UniProtKB-KW"/>
</dbReference>
<dbReference type="Gene3D" id="1.20.920.30">
    <property type="match status" value="1"/>
</dbReference>
<evidence type="ECO:0000256" key="12">
    <source>
        <dbReference type="ARBA" id="ARBA00023069"/>
    </source>
</evidence>
<evidence type="ECO:0000256" key="15">
    <source>
        <dbReference type="ARBA" id="ARBA00023273"/>
    </source>
</evidence>
<evidence type="ECO:0000256" key="1">
    <source>
        <dbReference type="ARBA" id="ARBA00004230"/>
    </source>
</evidence>
<feature type="domain" description="AAA+ ATPase" evidence="17">
    <location>
        <begin position="1653"/>
        <end position="1801"/>
    </location>
</feature>
<dbReference type="InterPro" id="IPR041228">
    <property type="entry name" value="Dynein_C"/>
</dbReference>
<gene>
    <name evidence="19" type="primary">LOC117639300</name>
</gene>
<dbReference type="OrthoDB" id="424310at2759"/>
<dbReference type="GO" id="GO:0003341">
    <property type="term" value="P:cilium movement"/>
    <property type="evidence" value="ECO:0007669"/>
    <property type="project" value="UniProtKB-ARBA"/>
</dbReference>
<dbReference type="FunFam" id="3.40.50.300:FF:002141">
    <property type="entry name" value="Dynein heavy chain"/>
    <property type="match status" value="1"/>
</dbReference>
<dbReference type="FunFam" id="1.10.8.720:FF:000001">
    <property type="entry name" value="dynein heavy chain 7, axonemal"/>
    <property type="match status" value="1"/>
</dbReference>
<dbReference type="Pfam" id="PF08393">
    <property type="entry name" value="DHC_N2"/>
    <property type="match status" value="1"/>
</dbReference>
<dbReference type="Gene3D" id="3.10.490.20">
    <property type="match status" value="1"/>
</dbReference>
<dbReference type="FunFam" id="3.40.50.300:FF:000044">
    <property type="entry name" value="Dynein heavy chain 5, axonemal"/>
    <property type="match status" value="1"/>
</dbReference>
<dbReference type="InterPro" id="IPR042228">
    <property type="entry name" value="Dynein_linker_3"/>
</dbReference>
<evidence type="ECO:0000256" key="3">
    <source>
        <dbReference type="ARBA" id="ARBA00008887"/>
    </source>
</evidence>
<proteinExistence type="inferred from homology"/>
<dbReference type="FunFam" id="3.10.490.20:FF:000001">
    <property type="entry name" value="dynein heavy chain 7, axonemal"/>
    <property type="match status" value="1"/>
</dbReference>
<dbReference type="SMART" id="SM00382">
    <property type="entry name" value="AAA"/>
    <property type="match status" value="3"/>
</dbReference>
<dbReference type="GO" id="GO:0045505">
    <property type="term" value="F:dynein intermediate chain binding"/>
    <property type="evidence" value="ECO:0007669"/>
    <property type="project" value="InterPro"/>
</dbReference>
<dbReference type="RefSeq" id="XP_034230728.1">
    <property type="nucleotide sequence ID" value="XM_034374837.1"/>
</dbReference>
<dbReference type="Gene3D" id="1.10.287.2620">
    <property type="match status" value="1"/>
</dbReference>
<dbReference type="Gene3D" id="1.10.8.720">
    <property type="entry name" value="Region D6 of dynein motor"/>
    <property type="match status" value="1"/>
</dbReference>
<dbReference type="FunFam" id="3.40.50.300:FF:001145">
    <property type="entry name" value="Putative dynein heavy chain"/>
    <property type="match status" value="1"/>
</dbReference>
<dbReference type="InterPro" id="IPR013602">
    <property type="entry name" value="Dynein_heavy_linker"/>
</dbReference>
<evidence type="ECO:0000256" key="13">
    <source>
        <dbReference type="ARBA" id="ARBA00023175"/>
    </source>
</evidence>
<dbReference type="Pfam" id="PF18198">
    <property type="entry name" value="AAA_lid_11"/>
    <property type="match status" value="1"/>
</dbReference>
<dbReference type="InterPro" id="IPR041466">
    <property type="entry name" value="Dynein_AAA5_ext"/>
</dbReference>